<evidence type="ECO:0000256" key="2">
    <source>
        <dbReference type="ARBA" id="ARBA00022823"/>
    </source>
</evidence>
<sequence length="130" mass="13980">MSSHEVPVDLAYTREHEWVRLTDGVATVGITAYAADALGDVVYAQLPELGREVAPGDVTGEVESHKSVSEIFSPLAGEVVAVNDELATAPELVSSDPYGEGWLFRLEVPEEATDLLDAAEYEAYLDTLEA</sequence>
<gene>
    <name evidence="3" type="primary">gcvH</name>
    <name evidence="6" type="ORF">EDD28_3106</name>
</gene>
<dbReference type="EMBL" id="RKHQ01000002">
    <property type="protein sequence ID" value="ROR93684.1"/>
    <property type="molecule type" value="Genomic_DNA"/>
</dbReference>
<dbReference type="GO" id="GO:0005960">
    <property type="term" value="C:glycine cleavage complex"/>
    <property type="evidence" value="ECO:0007669"/>
    <property type="project" value="InterPro"/>
</dbReference>
<dbReference type="PANTHER" id="PTHR11715">
    <property type="entry name" value="GLYCINE CLEAVAGE SYSTEM H PROTEIN"/>
    <property type="match status" value="1"/>
</dbReference>
<dbReference type="InterPro" id="IPR011053">
    <property type="entry name" value="Single_hybrid_motif"/>
</dbReference>
<organism evidence="6 7">
    <name type="scientific">Salana multivorans</name>
    <dbReference type="NCBI Taxonomy" id="120377"/>
    <lineage>
        <taxon>Bacteria</taxon>
        <taxon>Bacillati</taxon>
        <taxon>Actinomycetota</taxon>
        <taxon>Actinomycetes</taxon>
        <taxon>Micrococcales</taxon>
        <taxon>Beutenbergiaceae</taxon>
        <taxon>Salana</taxon>
    </lineage>
</organism>
<dbReference type="InterPro" id="IPR000089">
    <property type="entry name" value="Biotin_lipoyl"/>
</dbReference>
<accession>A0A3N2D2H6</accession>
<comment type="subunit">
    <text evidence="3">The glycine cleavage system is composed of four proteins: P, T, L and H.</text>
</comment>
<evidence type="ECO:0000256" key="1">
    <source>
        <dbReference type="ARBA" id="ARBA00009249"/>
    </source>
</evidence>
<dbReference type="GO" id="GO:0009249">
    <property type="term" value="P:protein lipoylation"/>
    <property type="evidence" value="ECO:0007669"/>
    <property type="project" value="TreeGrafter"/>
</dbReference>
<dbReference type="GO" id="GO:0005829">
    <property type="term" value="C:cytosol"/>
    <property type="evidence" value="ECO:0007669"/>
    <property type="project" value="TreeGrafter"/>
</dbReference>
<evidence type="ECO:0000313" key="6">
    <source>
        <dbReference type="EMBL" id="ROR93684.1"/>
    </source>
</evidence>
<dbReference type="NCBIfam" id="TIGR00527">
    <property type="entry name" value="gcvH"/>
    <property type="match status" value="1"/>
</dbReference>
<feature type="domain" description="Lipoyl-binding" evidence="5">
    <location>
        <begin position="25"/>
        <end position="107"/>
    </location>
</feature>
<dbReference type="Proteomes" id="UP000275356">
    <property type="component" value="Unassembled WGS sequence"/>
</dbReference>
<dbReference type="PROSITE" id="PS50968">
    <property type="entry name" value="BIOTINYL_LIPOYL"/>
    <property type="match status" value="1"/>
</dbReference>
<evidence type="ECO:0000256" key="4">
    <source>
        <dbReference type="PIRSR" id="PIRSR617453-50"/>
    </source>
</evidence>
<name>A0A3N2D2H6_9MICO</name>
<dbReference type="InterPro" id="IPR033753">
    <property type="entry name" value="GCV_H/Fam206"/>
</dbReference>
<evidence type="ECO:0000259" key="5">
    <source>
        <dbReference type="PROSITE" id="PS50968"/>
    </source>
</evidence>
<evidence type="ECO:0000313" key="7">
    <source>
        <dbReference type="Proteomes" id="UP000275356"/>
    </source>
</evidence>
<dbReference type="InterPro" id="IPR002930">
    <property type="entry name" value="GCV_H"/>
</dbReference>
<dbReference type="Gene3D" id="2.40.50.100">
    <property type="match status" value="1"/>
</dbReference>
<dbReference type="OrthoDB" id="9796712at2"/>
<protein>
    <recommendedName>
        <fullName evidence="3">Glycine cleavage system H protein</fullName>
    </recommendedName>
</protein>
<feature type="modified residue" description="N6-lipoyllysine" evidence="3 4">
    <location>
        <position position="66"/>
    </location>
</feature>
<keyword evidence="7" id="KW-1185">Reference proteome</keyword>
<dbReference type="Pfam" id="PF01597">
    <property type="entry name" value="GCV_H"/>
    <property type="match status" value="1"/>
</dbReference>
<dbReference type="InterPro" id="IPR017453">
    <property type="entry name" value="GCV_H_sub"/>
</dbReference>
<dbReference type="RefSeq" id="WP_123740608.1">
    <property type="nucleotide sequence ID" value="NZ_CALFQU010000026.1"/>
</dbReference>
<dbReference type="AlphaFoldDB" id="A0A3N2D2H6"/>
<dbReference type="PANTHER" id="PTHR11715:SF3">
    <property type="entry name" value="GLYCINE CLEAVAGE SYSTEM H PROTEIN-RELATED"/>
    <property type="match status" value="1"/>
</dbReference>
<reference evidence="6 7" key="1">
    <citation type="submission" date="2018-11" db="EMBL/GenBank/DDBJ databases">
        <title>Sequencing the genomes of 1000 actinobacteria strains.</title>
        <authorList>
            <person name="Klenk H.-P."/>
        </authorList>
    </citation>
    <scope>NUCLEOTIDE SEQUENCE [LARGE SCALE GENOMIC DNA]</scope>
    <source>
        <strain evidence="6 7">DSM 13521</strain>
    </source>
</reference>
<evidence type="ECO:0000256" key="3">
    <source>
        <dbReference type="HAMAP-Rule" id="MF_00272"/>
    </source>
</evidence>
<proteinExistence type="inferred from homology"/>
<dbReference type="HAMAP" id="MF_00272">
    <property type="entry name" value="GcvH"/>
    <property type="match status" value="1"/>
</dbReference>
<keyword evidence="2 3" id="KW-0450">Lipoyl</keyword>
<dbReference type="CDD" id="cd06848">
    <property type="entry name" value="GCS_H"/>
    <property type="match status" value="1"/>
</dbReference>
<dbReference type="SUPFAM" id="SSF51230">
    <property type="entry name" value="Single hybrid motif"/>
    <property type="match status" value="1"/>
</dbReference>
<dbReference type="GO" id="GO:0019464">
    <property type="term" value="P:glycine decarboxylation via glycine cleavage system"/>
    <property type="evidence" value="ECO:0007669"/>
    <property type="project" value="UniProtKB-UniRule"/>
</dbReference>
<comment type="caution">
    <text evidence="6">The sequence shown here is derived from an EMBL/GenBank/DDBJ whole genome shotgun (WGS) entry which is preliminary data.</text>
</comment>
<comment type="similarity">
    <text evidence="1 3">Belongs to the GcvH family.</text>
</comment>
<comment type="function">
    <text evidence="3">The glycine cleavage system catalyzes the degradation of glycine. The H protein shuttles the methylamine group of glycine from the P protein to the T protein.</text>
</comment>
<dbReference type="NCBIfam" id="NF002270">
    <property type="entry name" value="PRK01202.1"/>
    <property type="match status" value="1"/>
</dbReference>
<comment type="cofactor">
    <cofactor evidence="3">
        <name>(R)-lipoate</name>
        <dbReference type="ChEBI" id="CHEBI:83088"/>
    </cofactor>
    <text evidence="3">Binds 1 lipoyl cofactor covalently.</text>
</comment>